<keyword evidence="11" id="KW-1185">Reference proteome</keyword>
<keyword evidence="4 9" id="KW-0349">Heme</keyword>
<name>A0ABQ8VEA8_9AGAR</name>
<dbReference type="PANTHER" id="PTHR46300">
    <property type="entry name" value="P450, PUTATIVE (EUROFUNG)-RELATED-RELATED"/>
    <property type="match status" value="1"/>
</dbReference>
<evidence type="ECO:0000256" key="3">
    <source>
        <dbReference type="ARBA" id="ARBA00010617"/>
    </source>
</evidence>
<accession>A0ABQ8VEA8</accession>
<dbReference type="PROSITE" id="PS00086">
    <property type="entry name" value="CYTOCHROME_P450"/>
    <property type="match status" value="1"/>
</dbReference>
<proteinExistence type="inferred from homology"/>
<evidence type="ECO:0000256" key="8">
    <source>
        <dbReference type="ARBA" id="ARBA00023033"/>
    </source>
</evidence>
<keyword evidence="5 9" id="KW-0479">Metal-binding</keyword>
<dbReference type="EMBL" id="JANVFT010000042">
    <property type="protein sequence ID" value="KAJ4491100.1"/>
    <property type="molecule type" value="Genomic_DNA"/>
</dbReference>
<dbReference type="PANTHER" id="PTHR46300:SF7">
    <property type="entry name" value="P450, PUTATIVE (EUROFUNG)-RELATED"/>
    <property type="match status" value="1"/>
</dbReference>
<evidence type="ECO:0000256" key="2">
    <source>
        <dbReference type="ARBA" id="ARBA00005179"/>
    </source>
</evidence>
<dbReference type="SUPFAM" id="SSF48264">
    <property type="entry name" value="Cytochrome P450"/>
    <property type="match status" value="1"/>
</dbReference>
<dbReference type="PRINTS" id="PR00463">
    <property type="entry name" value="EP450I"/>
</dbReference>
<evidence type="ECO:0000256" key="5">
    <source>
        <dbReference type="ARBA" id="ARBA00022723"/>
    </source>
</evidence>
<comment type="similarity">
    <text evidence="3 9">Belongs to the cytochrome P450 family.</text>
</comment>
<dbReference type="InterPro" id="IPR002401">
    <property type="entry name" value="Cyt_P450_E_grp-I"/>
</dbReference>
<evidence type="ECO:0000256" key="9">
    <source>
        <dbReference type="RuleBase" id="RU000461"/>
    </source>
</evidence>
<comment type="cofactor">
    <cofactor evidence="1">
        <name>heme</name>
        <dbReference type="ChEBI" id="CHEBI:30413"/>
    </cofactor>
</comment>
<dbReference type="Pfam" id="PF00067">
    <property type="entry name" value="p450"/>
    <property type="match status" value="1"/>
</dbReference>
<evidence type="ECO:0000256" key="6">
    <source>
        <dbReference type="ARBA" id="ARBA00023002"/>
    </source>
</evidence>
<organism evidence="10 11">
    <name type="scientific">Lentinula lateritia</name>
    <dbReference type="NCBI Taxonomy" id="40482"/>
    <lineage>
        <taxon>Eukaryota</taxon>
        <taxon>Fungi</taxon>
        <taxon>Dikarya</taxon>
        <taxon>Basidiomycota</taxon>
        <taxon>Agaricomycotina</taxon>
        <taxon>Agaricomycetes</taxon>
        <taxon>Agaricomycetidae</taxon>
        <taxon>Agaricales</taxon>
        <taxon>Marasmiineae</taxon>
        <taxon>Omphalotaceae</taxon>
        <taxon>Lentinula</taxon>
    </lineage>
</organism>
<evidence type="ECO:0000256" key="7">
    <source>
        <dbReference type="ARBA" id="ARBA00023004"/>
    </source>
</evidence>
<dbReference type="Proteomes" id="UP001150217">
    <property type="component" value="Unassembled WGS sequence"/>
</dbReference>
<keyword evidence="8 9" id="KW-0503">Monooxygenase</keyword>
<dbReference type="InterPro" id="IPR001128">
    <property type="entry name" value="Cyt_P450"/>
</dbReference>
<evidence type="ECO:0000256" key="4">
    <source>
        <dbReference type="ARBA" id="ARBA00022617"/>
    </source>
</evidence>
<dbReference type="Gene3D" id="1.10.630.10">
    <property type="entry name" value="Cytochrome P450"/>
    <property type="match status" value="1"/>
</dbReference>
<reference evidence="10" key="1">
    <citation type="submission" date="2022-08" db="EMBL/GenBank/DDBJ databases">
        <title>A Global Phylogenomic Analysis of the Shiitake Genus Lentinula.</title>
        <authorList>
            <consortium name="DOE Joint Genome Institute"/>
            <person name="Sierra-Patev S."/>
            <person name="Min B."/>
            <person name="Naranjo-Ortiz M."/>
            <person name="Looney B."/>
            <person name="Konkel Z."/>
            <person name="Slot J.C."/>
            <person name="Sakamoto Y."/>
            <person name="Steenwyk J.L."/>
            <person name="Rokas A."/>
            <person name="Carro J."/>
            <person name="Camarero S."/>
            <person name="Ferreira P."/>
            <person name="Molpeceres G."/>
            <person name="Ruiz-Duenas F.J."/>
            <person name="Serrano A."/>
            <person name="Henrissat B."/>
            <person name="Drula E."/>
            <person name="Hughes K.W."/>
            <person name="Mata J.L."/>
            <person name="Ishikawa N.K."/>
            <person name="Vargas-Isla R."/>
            <person name="Ushijima S."/>
            <person name="Smith C.A."/>
            <person name="Ahrendt S."/>
            <person name="Andreopoulos W."/>
            <person name="He G."/>
            <person name="Labutti K."/>
            <person name="Lipzen A."/>
            <person name="Ng V."/>
            <person name="Riley R."/>
            <person name="Sandor L."/>
            <person name="Barry K."/>
            <person name="Martinez A.T."/>
            <person name="Xiao Y."/>
            <person name="Gibbons J.G."/>
            <person name="Terashima K."/>
            <person name="Grigoriev I.V."/>
            <person name="Hibbett D.S."/>
        </authorList>
    </citation>
    <scope>NUCLEOTIDE SEQUENCE</scope>
    <source>
        <strain evidence="10">RHP3577 ss4</strain>
    </source>
</reference>
<dbReference type="InterPro" id="IPR036396">
    <property type="entry name" value="Cyt_P450_sf"/>
</dbReference>
<gene>
    <name evidence="10" type="ORF">C8R41DRAFT_766514</name>
</gene>
<keyword evidence="7 9" id="KW-0408">Iron</keyword>
<comment type="pathway">
    <text evidence="2">Secondary metabolite biosynthesis.</text>
</comment>
<protein>
    <submittedName>
        <fullName evidence="10">Cytochrome P450</fullName>
    </submittedName>
</protein>
<sequence length="440" mass="50338">MFLPPGPKSFPFIGAIFSWPKGHAWVKFHRWTQQYGHIVYINLMSKHVVILGHYSAAKILLQNSSFTDRPNLQMAGELMGLSSTLILAPNNEHWRKMRKMIHSGMGHQATMDFMPIVQNGAEAFIHSLLQCSDSCKYHETLRKSIGQHIIQFAYGIHSTSSLKKHVALAEDVLEELNYAIVFGSYLVDAFPVLKYLPQWMPGAHFKMHAAATKKKVMDMIDLPFQEAMQTVQTVEPPSVLQKITQQFHINNTNKHLEIKWAVGSLYGVQIFSALTVFILAMVLYPQVQHTAHLELEHVIGQGCVPKYEDWKALPYINAIIWETLRWHPPIPLGVPHYTKTQQWYKDYCIPAHCTAFVNIWGLSRDSDIYQDPEIFSPERFLGPKPELCPEKWVFGFGRRSCVGSDYALHILYTYISAILHHFDITIPKDTPVLQAFSPSK</sequence>
<evidence type="ECO:0000313" key="10">
    <source>
        <dbReference type="EMBL" id="KAJ4491100.1"/>
    </source>
</evidence>
<evidence type="ECO:0000256" key="1">
    <source>
        <dbReference type="ARBA" id="ARBA00001971"/>
    </source>
</evidence>
<dbReference type="InterPro" id="IPR050364">
    <property type="entry name" value="Cytochrome_P450_fung"/>
</dbReference>
<dbReference type="InterPro" id="IPR017972">
    <property type="entry name" value="Cyt_P450_CS"/>
</dbReference>
<evidence type="ECO:0000313" key="11">
    <source>
        <dbReference type="Proteomes" id="UP001150217"/>
    </source>
</evidence>
<keyword evidence="6 9" id="KW-0560">Oxidoreductase</keyword>
<comment type="caution">
    <text evidence="10">The sequence shown here is derived from an EMBL/GenBank/DDBJ whole genome shotgun (WGS) entry which is preliminary data.</text>
</comment>